<evidence type="ECO:0000256" key="2">
    <source>
        <dbReference type="ARBA" id="ARBA00005983"/>
    </source>
</evidence>
<dbReference type="InterPro" id="IPR050187">
    <property type="entry name" value="Lipid_Phosphate_FormReg"/>
</dbReference>
<dbReference type="GO" id="GO:0005524">
    <property type="term" value="F:ATP binding"/>
    <property type="evidence" value="ECO:0007669"/>
    <property type="project" value="UniProtKB-KW"/>
</dbReference>
<dbReference type="Gene3D" id="3.40.50.10330">
    <property type="entry name" value="Probable inorganic polyphosphate/atp-NAD kinase, domain 1"/>
    <property type="match status" value="1"/>
</dbReference>
<keyword evidence="15" id="KW-1185">Reference proteome</keyword>
<evidence type="ECO:0000256" key="9">
    <source>
        <dbReference type="ARBA" id="ARBA00022842"/>
    </source>
</evidence>
<proteinExistence type="inferred from homology"/>
<evidence type="ECO:0000259" key="13">
    <source>
        <dbReference type="PROSITE" id="PS50146"/>
    </source>
</evidence>
<comment type="cofactor">
    <cofactor evidence="1">
        <name>Mg(2+)</name>
        <dbReference type="ChEBI" id="CHEBI:18420"/>
    </cofactor>
</comment>
<dbReference type="NCBIfam" id="TIGR00147">
    <property type="entry name" value="YegS/Rv2252/BmrU family lipid kinase"/>
    <property type="match status" value="1"/>
</dbReference>
<dbReference type="GO" id="GO:0008654">
    <property type="term" value="P:phospholipid biosynthetic process"/>
    <property type="evidence" value="ECO:0007669"/>
    <property type="project" value="UniProtKB-KW"/>
</dbReference>
<reference evidence="14 15" key="1">
    <citation type="submission" date="2016-10" db="EMBL/GenBank/DDBJ databases">
        <authorList>
            <person name="de Groot N.N."/>
        </authorList>
    </citation>
    <scope>NUCLEOTIDE SEQUENCE [LARGE SCALE GENOMIC DNA]</scope>
    <source>
        <strain evidence="14 15">MON 2.2</strain>
    </source>
</reference>
<evidence type="ECO:0000256" key="8">
    <source>
        <dbReference type="ARBA" id="ARBA00022840"/>
    </source>
</evidence>
<keyword evidence="3" id="KW-0444">Lipid biosynthesis</keyword>
<dbReference type="InterPro" id="IPR045540">
    <property type="entry name" value="YegS/DAGK_C"/>
</dbReference>
<evidence type="ECO:0000256" key="1">
    <source>
        <dbReference type="ARBA" id="ARBA00001946"/>
    </source>
</evidence>
<dbReference type="STRING" id="675864.SAMN04489747_3369"/>
<keyword evidence="5" id="KW-0479">Metal-binding</keyword>
<keyword evidence="10" id="KW-0443">Lipid metabolism</keyword>
<dbReference type="PANTHER" id="PTHR12358:SF106">
    <property type="entry name" value="LIPID KINASE YEGS"/>
    <property type="match status" value="1"/>
</dbReference>
<evidence type="ECO:0000256" key="6">
    <source>
        <dbReference type="ARBA" id="ARBA00022741"/>
    </source>
</evidence>
<evidence type="ECO:0000256" key="10">
    <source>
        <dbReference type="ARBA" id="ARBA00023098"/>
    </source>
</evidence>
<evidence type="ECO:0000256" key="12">
    <source>
        <dbReference type="ARBA" id="ARBA00023264"/>
    </source>
</evidence>
<dbReference type="InterPro" id="IPR001206">
    <property type="entry name" value="Diacylglycerol_kinase_cat_dom"/>
</dbReference>
<dbReference type="GO" id="GO:0004143">
    <property type="term" value="F:ATP-dependent diacylglycerol kinase activity"/>
    <property type="evidence" value="ECO:0007669"/>
    <property type="project" value="TreeGrafter"/>
</dbReference>
<accession>A0A1G7CUM4</accession>
<organism evidence="14 15">
    <name type="scientific">Auraticoccus monumenti</name>
    <dbReference type="NCBI Taxonomy" id="675864"/>
    <lineage>
        <taxon>Bacteria</taxon>
        <taxon>Bacillati</taxon>
        <taxon>Actinomycetota</taxon>
        <taxon>Actinomycetes</taxon>
        <taxon>Propionibacteriales</taxon>
        <taxon>Propionibacteriaceae</taxon>
        <taxon>Auraticoccus</taxon>
    </lineage>
</organism>
<keyword evidence="9" id="KW-0460">Magnesium</keyword>
<dbReference type="InterPro" id="IPR017438">
    <property type="entry name" value="ATP-NAD_kinase_N"/>
</dbReference>
<evidence type="ECO:0000256" key="3">
    <source>
        <dbReference type="ARBA" id="ARBA00022516"/>
    </source>
</evidence>
<dbReference type="InterPro" id="IPR005218">
    <property type="entry name" value="Diacylglycerol/lipid_kinase"/>
</dbReference>
<dbReference type="EMBL" id="LT629688">
    <property type="protein sequence ID" value="SDE42460.1"/>
    <property type="molecule type" value="Genomic_DNA"/>
</dbReference>
<keyword evidence="12" id="KW-1208">Phospholipid metabolism</keyword>
<dbReference type="InterPro" id="IPR016064">
    <property type="entry name" value="NAD/diacylglycerol_kinase_sf"/>
</dbReference>
<dbReference type="GO" id="GO:0046872">
    <property type="term" value="F:metal ion binding"/>
    <property type="evidence" value="ECO:0007669"/>
    <property type="project" value="UniProtKB-KW"/>
</dbReference>
<evidence type="ECO:0000256" key="5">
    <source>
        <dbReference type="ARBA" id="ARBA00022723"/>
    </source>
</evidence>
<dbReference type="Gene3D" id="2.60.200.40">
    <property type="match status" value="1"/>
</dbReference>
<gene>
    <name evidence="14" type="ORF">SAMN04489747_3369</name>
</gene>
<dbReference type="Pfam" id="PF00781">
    <property type="entry name" value="DAGK_cat"/>
    <property type="match status" value="1"/>
</dbReference>
<dbReference type="AlphaFoldDB" id="A0A1G7CUM4"/>
<keyword evidence="6" id="KW-0547">Nucleotide-binding</keyword>
<dbReference type="SMART" id="SM00046">
    <property type="entry name" value="DAGKc"/>
    <property type="match status" value="1"/>
</dbReference>
<dbReference type="SUPFAM" id="SSF111331">
    <property type="entry name" value="NAD kinase/diacylglycerol kinase-like"/>
    <property type="match status" value="1"/>
</dbReference>
<evidence type="ECO:0000256" key="11">
    <source>
        <dbReference type="ARBA" id="ARBA00023209"/>
    </source>
</evidence>
<evidence type="ECO:0000313" key="14">
    <source>
        <dbReference type="EMBL" id="SDE42460.1"/>
    </source>
</evidence>
<keyword evidence="7 14" id="KW-0418">Kinase</keyword>
<sequence length="309" mass="31684">MPDLPVATLVVNPSAGKGRAGRRLPEVLSVLAPALPGHRIAVLETAGFPQAREACSDAVDAARAADGRGDCLLVMGGDGMMHLGVNACAGTDVPLGLLPAGTGNDMCRGYGVDSRGAVPAARAIDPGRTVRVDALRVSGALEDGATQAWVGSVVASGFDARVNRRANAMSRPKGSLRYAVAALAELATFTPLSYRLSLDGRPRELDAMLVAVGNGGFFGGGMNICPDADPRDGLLDVTIVHPVSRPTLLAMLPLMFGGSFVRHPAIERTRASRVEVLGEDLVAMGDGEPLGPTPLVVESVPGALTLLGG</sequence>
<comment type="similarity">
    <text evidence="2">Belongs to the diacylglycerol/lipid kinase family.</text>
</comment>
<keyword evidence="4" id="KW-0808">Transferase</keyword>
<dbReference type="PROSITE" id="PS50146">
    <property type="entry name" value="DAGK"/>
    <property type="match status" value="1"/>
</dbReference>
<dbReference type="GO" id="GO:0005886">
    <property type="term" value="C:plasma membrane"/>
    <property type="evidence" value="ECO:0007669"/>
    <property type="project" value="TreeGrafter"/>
</dbReference>
<dbReference type="Pfam" id="PF19279">
    <property type="entry name" value="YegS_C"/>
    <property type="match status" value="1"/>
</dbReference>
<dbReference type="PANTHER" id="PTHR12358">
    <property type="entry name" value="SPHINGOSINE KINASE"/>
    <property type="match status" value="1"/>
</dbReference>
<dbReference type="RefSeq" id="WP_231946364.1">
    <property type="nucleotide sequence ID" value="NZ_LT629688.1"/>
</dbReference>
<dbReference type="Proteomes" id="UP000198546">
    <property type="component" value="Chromosome i"/>
</dbReference>
<keyword evidence="11" id="KW-0594">Phospholipid biosynthesis</keyword>
<evidence type="ECO:0000256" key="4">
    <source>
        <dbReference type="ARBA" id="ARBA00022679"/>
    </source>
</evidence>
<evidence type="ECO:0000256" key="7">
    <source>
        <dbReference type="ARBA" id="ARBA00022777"/>
    </source>
</evidence>
<evidence type="ECO:0000313" key="15">
    <source>
        <dbReference type="Proteomes" id="UP000198546"/>
    </source>
</evidence>
<name>A0A1G7CUM4_9ACTN</name>
<keyword evidence="8" id="KW-0067">ATP-binding</keyword>
<protein>
    <submittedName>
        <fullName evidence="14">Diacylglycerol kinase</fullName>
    </submittedName>
</protein>
<feature type="domain" description="DAGKc" evidence="13">
    <location>
        <begin position="2"/>
        <end position="141"/>
    </location>
</feature>